<dbReference type="EMBL" id="JANRMS010000091">
    <property type="protein sequence ID" value="KAJ3547066.1"/>
    <property type="molecule type" value="Genomic_DNA"/>
</dbReference>
<gene>
    <name evidence="1" type="ORF">NM208_g1695</name>
</gene>
<evidence type="ECO:0000313" key="2">
    <source>
        <dbReference type="Proteomes" id="UP001148629"/>
    </source>
</evidence>
<sequence>MPASLQTCPEDVVESIVQRLSLDDICNLRLTCKPLAASASHHSFRTYFETKHAILVPDTLQSFVQGLQAQDLRSLVQNLHLVAIVNEPPLDNPTLNQDPETERLLLRQAFLELARHAKDGVLTSLTLRLDLDYDLDNRRSVRSFNKVKPPTRFESQLLNLHPRRVLPTNTSLWRCAISTFDMVMQELATTRLKIKKLDMTYSWDPEEHSLYGRHLDAFDWSGPGLAQSLSTLESLSVRISTRRFPYHNEAEMPVPERTNGPSRYPGISDMIQLCPQLKSLNVHCVSLHSITRTRFNPRTERILQCLNELETLPRLKRFAFHHACTKAEDLMNFIQRTKVRELSMQCIGLTKGSWKPIFEYLTSQEAAMTKLSLNRLLESRREVGVVHFGQENPEDWVAHPNIKLELRGDALRHPIAYLVAIGPHISSLTPWQLKEPSNSLE</sequence>
<accession>A0ACC1SVD3</accession>
<dbReference type="Proteomes" id="UP001148629">
    <property type="component" value="Unassembled WGS sequence"/>
</dbReference>
<organism evidence="1 2">
    <name type="scientific">Fusarium decemcellulare</name>
    <dbReference type="NCBI Taxonomy" id="57161"/>
    <lineage>
        <taxon>Eukaryota</taxon>
        <taxon>Fungi</taxon>
        <taxon>Dikarya</taxon>
        <taxon>Ascomycota</taxon>
        <taxon>Pezizomycotina</taxon>
        <taxon>Sordariomycetes</taxon>
        <taxon>Hypocreomycetidae</taxon>
        <taxon>Hypocreales</taxon>
        <taxon>Nectriaceae</taxon>
        <taxon>Fusarium</taxon>
        <taxon>Fusarium decemcellulare species complex</taxon>
    </lineage>
</organism>
<evidence type="ECO:0000313" key="1">
    <source>
        <dbReference type="EMBL" id="KAJ3547066.1"/>
    </source>
</evidence>
<comment type="caution">
    <text evidence="1">The sequence shown here is derived from an EMBL/GenBank/DDBJ whole genome shotgun (WGS) entry which is preliminary data.</text>
</comment>
<reference evidence="1" key="1">
    <citation type="submission" date="2022-08" db="EMBL/GenBank/DDBJ databases">
        <title>Genome Sequence of Fusarium decemcellulare.</title>
        <authorList>
            <person name="Buettner E."/>
        </authorList>
    </citation>
    <scope>NUCLEOTIDE SEQUENCE</scope>
    <source>
        <strain evidence="1">Babe19</strain>
    </source>
</reference>
<name>A0ACC1SVD3_9HYPO</name>
<proteinExistence type="predicted"/>
<keyword evidence="2" id="KW-1185">Reference proteome</keyword>
<protein>
    <submittedName>
        <fullName evidence="1">Uncharacterized protein</fullName>
    </submittedName>
</protein>